<dbReference type="Gene3D" id="3.10.20.30">
    <property type="match status" value="1"/>
</dbReference>
<organism evidence="4 5">
    <name type="scientific">Rotaria magnacalcarata</name>
    <dbReference type="NCBI Taxonomy" id="392030"/>
    <lineage>
        <taxon>Eukaryota</taxon>
        <taxon>Metazoa</taxon>
        <taxon>Spiralia</taxon>
        <taxon>Gnathifera</taxon>
        <taxon>Rotifera</taxon>
        <taxon>Eurotatoria</taxon>
        <taxon>Bdelloidea</taxon>
        <taxon>Philodinida</taxon>
        <taxon>Philodinidae</taxon>
        <taxon>Rotaria</taxon>
    </lineage>
</organism>
<proteinExistence type="predicted"/>
<evidence type="ECO:0000256" key="2">
    <source>
        <dbReference type="ARBA" id="ARBA00023134"/>
    </source>
</evidence>
<evidence type="ECO:0000256" key="1">
    <source>
        <dbReference type="ARBA" id="ARBA00022741"/>
    </source>
</evidence>
<protein>
    <recommendedName>
        <fullName evidence="3">TGS domain-containing protein</fullName>
    </recommendedName>
</protein>
<dbReference type="PANTHER" id="PTHR43127">
    <property type="entry name" value="DEVELOPMENTALLY-REGULATED GTP-BINDING PROTEIN 2"/>
    <property type="match status" value="1"/>
</dbReference>
<evidence type="ECO:0000259" key="3">
    <source>
        <dbReference type="PROSITE" id="PS51880"/>
    </source>
</evidence>
<dbReference type="InterPro" id="IPR004095">
    <property type="entry name" value="TGS"/>
</dbReference>
<dbReference type="EMBL" id="CAJOBJ010089783">
    <property type="protein sequence ID" value="CAF4537025.1"/>
    <property type="molecule type" value="Genomic_DNA"/>
</dbReference>
<keyword evidence="1" id="KW-0547">Nucleotide-binding</keyword>
<gene>
    <name evidence="4" type="ORF">GIL414_LOCUS36257</name>
</gene>
<evidence type="ECO:0000313" key="4">
    <source>
        <dbReference type="EMBL" id="CAF4537025.1"/>
    </source>
</evidence>
<dbReference type="InterPro" id="IPR012676">
    <property type="entry name" value="TGS-like"/>
</dbReference>
<name>A0A8S2Y9B0_9BILA</name>
<dbReference type="AlphaFoldDB" id="A0A8S2Y9B0"/>
<reference evidence="4" key="1">
    <citation type="submission" date="2021-02" db="EMBL/GenBank/DDBJ databases">
        <authorList>
            <person name="Nowell W R."/>
        </authorList>
    </citation>
    <scope>NUCLEOTIDE SEQUENCE</scope>
</reference>
<sequence>MLESIWTLLNLIRVYTKKRGEKPDFEDGLIVRNGTTVEHVCRMVHRTLVDQFKYALAWGTSVKFSPQRVGLSHVLQNEDVICLVKK</sequence>
<dbReference type="Pfam" id="PF02824">
    <property type="entry name" value="TGS"/>
    <property type="match status" value="1"/>
</dbReference>
<dbReference type="GO" id="GO:0005525">
    <property type="term" value="F:GTP binding"/>
    <property type="evidence" value="ECO:0007669"/>
    <property type="project" value="UniProtKB-KW"/>
</dbReference>
<dbReference type="GO" id="GO:0003924">
    <property type="term" value="F:GTPase activity"/>
    <property type="evidence" value="ECO:0007669"/>
    <property type="project" value="InterPro"/>
</dbReference>
<feature type="domain" description="TGS" evidence="3">
    <location>
        <begin position="10"/>
        <end position="85"/>
    </location>
</feature>
<dbReference type="PROSITE" id="PS51880">
    <property type="entry name" value="TGS"/>
    <property type="match status" value="1"/>
</dbReference>
<keyword evidence="2" id="KW-0342">GTP-binding</keyword>
<dbReference type="SUPFAM" id="SSF81271">
    <property type="entry name" value="TGS-like"/>
    <property type="match status" value="1"/>
</dbReference>
<dbReference type="FunFam" id="3.10.20.30:FF:000016">
    <property type="entry name" value="Developmentally-regulated GTP-binding protein 2"/>
    <property type="match status" value="1"/>
</dbReference>
<evidence type="ECO:0000313" key="5">
    <source>
        <dbReference type="Proteomes" id="UP000681720"/>
    </source>
</evidence>
<comment type="caution">
    <text evidence="4">The sequence shown here is derived from an EMBL/GenBank/DDBJ whole genome shotgun (WGS) entry which is preliminary data.</text>
</comment>
<dbReference type="InterPro" id="IPR012675">
    <property type="entry name" value="Beta-grasp_dom_sf"/>
</dbReference>
<accession>A0A8S2Y9B0</accession>
<dbReference type="InterPro" id="IPR045001">
    <property type="entry name" value="DRG"/>
</dbReference>
<dbReference type="Proteomes" id="UP000681720">
    <property type="component" value="Unassembled WGS sequence"/>
</dbReference>